<dbReference type="CDD" id="cd02516">
    <property type="entry name" value="CDP-ME_synthetase"/>
    <property type="match status" value="1"/>
</dbReference>
<proteinExistence type="inferred from homology"/>
<dbReference type="InterPro" id="IPR001228">
    <property type="entry name" value="IspD"/>
</dbReference>
<dbReference type="PANTHER" id="PTHR32125">
    <property type="entry name" value="2-C-METHYL-D-ERYTHRITOL 4-PHOSPHATE CYTIDYLYLTRANSFERASE, CHLOROPLASTIC"/>
    <property type="match status" value="1"/>
</dbReference>
<dbReference type="EMBL" id="CABM01000047">
    <property type="protein sequence ID" value="CBH97783.1"/>
    <property type="molecule type" value="Genomic_DNA"/>
</dbReference>
<accession>E6PS77</accession>
<keyword evidence="5 7" id="KW-0548">Nucleotidyltransferase</keyword>
<dbReference type="InterPro" id="IPR034683">
    <property type="entry name" value="IspD/TarI"/>
</dbReference>
<dbReference type="AlphaFoldDB" id="E6PS77"/>
<dbReference type="InterPro" id="IPR018294">
    <property type="entry name" value="ISPD_synthase_CS"/>
</dbReference>
<dbReference type="Gene3D" id="3.90.550.10">
    <property type="entry name" value="Spore Coat Polysaccharide Biosynthesis Protein SpsA, Chain A"/>
    <property type="match status" value="1"/>
</dbReference>
<dbReference type="EC" id="2.7.7.60" evidence="3"/>
<evidence type="ECO:0000313" key="7">
    <source>
        <dbReference type="EMBL" id="CBH97783.1"/>
    </source>
</evidence>
<dbReference type="InterPro" id="IPR050088">
    <property type="entry name" value="IspD/TarI_cytidylyltransf_bact"/>
</dbReference>
<sequence length="243" mass="25252">MHALIPCAGSGARLPGDVPKQYRQLAGAAVVAHTVRAFLACPQVASVHVVVQAGDAQARAVLPTHPRLRIHEAGGATRTQTVLQGLRGLRAQGAGEQDWVLVHDAARCCITPQAIAGLIEACQHDAVGGLLALPLPDTLKQAAADANAPQTVRVAATLPRDGLWLAQTPQMFRLGTLLAALQQSDPAGITDEASAVERMGLRPKLVLGSGSNFKVTFADDLILAEALITTRAQHAATPGAEHA</sequence>
<evidence type="ECO:0000256" key="5">
    <source>
        <dbReference type="ARBA" id="ARBA00022695"/>
    </source>
</evidence>
<protein>
    <recommendedName>
        <fullName evidence="3">2-C-methyl-D-erythritol 4-phosphate cytidylyltransferase</fullName>
        <ecNumber evidence="3">2.7.7.60</ecNumber>
    </recommendedName>
</protein>
<name>E6PS77_9ZZZZ</name>
<dbReference type="SUPFAM" id="SSF53448">
    <property type="entry name" value="Nucleotide-diphospho-sugar transferases"/>
    <property type="match status" value="1"/>
</dbReference>
<comment type="similarity">
    <text evidence="2">Belongs to the IspD/TarI cytidylyltransferase family. IspD subfamily.</text>
</comment>
<keyword evidence="6" id="KW-0414">Isoprene biosynthesis</keyword>
<evidence type="ECO:0000256" key="2">
    <source>
        <dbReference type="ARBA" id="ARBA00009789"/>
    </source>
</evidence>
<reference evidence="7" key="1">
    <citation type="submission" date="2009-10" db="EMBL/GenBank/DDBJ databases">
        <title>Diversity of trophic interactions inside an arsenic-rich microbial ecosystem.</title>
        <authorList>
            <person name="Bertin P.N."/>
            <person name="Heinrich-Salmeron A."/>
            <person name="Pelletier E."/>
            <person name="Goulhen-Chollet F."/>
            <person name="Arsene-Ploetze F."/>
            <person name="Gallien S."/>
            <person name="Calteau A."/>
            <person name="Vallenet D."/>
            <person name="Casiot C."/>
            <person name="Chane-Woon-Ming B."/>
            <person name="Giloteaux L."/>
            <person name="Barakat M."/>
            <person name="Bonnefoy V."/>
            <person name="Bruneel O."/>
            <person name="Chandler M."/>
            <person name="Cleiss J."/>
            <person name="Duran R."/>
            <person name="Elbaz-Poulichet F."/>
            <person name="Fonknechten N."/>
            <person name="Lauga B."/>
            <person name="Mornico D."/>
            <person name="Ortet P."/>
            <person name="Schaeffer C."/>
            <person name="Siguier P."/>
            <person name="Alexander Thil Smith A."/>
            <person name="Van Dorsselaer A."/>
            <person name="Weissenbach J."/>
            <person name="Medigue C."/>
            <person name="Le Paslier D."/>
        </authorList>
    </citation>
    <scope>NUCLEOTIDE SEQUENCE</scope>
</reference>
<dbReference type="HAMAP" id="MF_00108">
    <property type="entry name" value="IspD"/>
    <property type="match status" value="1"/>
</dbReference>
<dbReference type="Pfam" id="PF01128">
    <property type="entry name" value="IspD"/>
    <property type="match status" value="1"/>
</dbReference>
<comment type="caution">
    <text evidence="7">The sequence shown here is derived from an EMBL/GenBank/DDBJ whole genome shotgun (WGS) entry which is preliminary data.</text>
</comment>
<dbReference type="FunFam" id="3.90.550.10:FF:000003">
    <property type="entry name" value="2-C-methyl-D-erythritol 4-phosphate cytidylyltransferase"/>
    <property type="match status" value="1"/>
</dbReference>
<dbReference type="GO" id="GO:0019288">
    <property type="term" value="P:isopentenyl diphosphate biosynthetic process, methylerythritol 4-phosphate pathway"/>
    <property type="evidence" value="ECO:0007669"/>
    <property type="project" value="UniProtKB-UniPathway"/>
</dbReference>
<dbReference type="NCBIfam" id="TIGR00453">
    <property type="entry name" value="ispD"/>
    <property type="match status" value="1"/>
</dbReference>
<dbReference type="GO" id="GO:0050518">
    <property type="term" value="F:2-C-methyl-D-erythritol 4-phosphate cytidylyltransferase activity"/>
    <property type="evidence" value="ECO:0007669"/>
    <property type="project" value="UniProtKB-EC"/>
</dbReference>
<gene>
    <name evidence="7" type="ORF">CARN2_3258</name>
</gene>
<evidence type="ECO:0000256" key="6">
    <source>
        <dbReference type="ARBA" id="ARBA00023229"/>
    </source>
</evidence>
<evidence type="ECO:0000256" key="1">
    <source>
        <dbReference type="ARBA" id="ARBA00004787"/>
    </source>
</evidence>
<comment type="pathway">
    <text evidence="1">Isoprenoid biosynthesis; isopentenyl diphosphate biosynthesis via DXP pathway; isopentenyl diphosphate from 1-deoxy-D-xylulose 5-phosphate: step 2/6.</text>
</comment>
<organism evidence="7">
    <name type="scientific">mine drainage metagenome</name>
    <dbReference type="NCBI Taxonomy" id="410659"/>
    <lineage>
        <taxon>unclassified sequences</taxon>
        <taxon>metagenomes</taxon>
        <taxon>ecological metagenomes</taxon>
    </lineage>
</organism>
<dbReference type="PROSITE" id="PS01295">
    <property type="entry name" value="ISPD"/>
    <property type="match status" value="1"/>
</dbReference>
<dbReference type="InterPro" id="IPR029044">
    <property type="entry name" value="Nucleotide-diphossugar_trans"/>
</dbReference>
<dbReference type="UniPathway" id="UPA00056">
    <property type="reaction ID" value="UER00093"/>
</dbReference>
<evidence type="ECO:0000256" key="4">
    <source>
        <dbReference type="ARBA" id="ARBA00022679"/>
    </source>
</evidence>
<evidence type="ECO:0000256" key="3">
    <source>
        <dbReference type="ARBA" id="ARBA00012526"/>
    </source>
</evidence>
<dbReference type="PANTHER" id="PTHR32125:SF4">
    <property type="entry name" value="2-C-METHYL-D-ERYTHRITOL 4-PHOSPHATE CYTIDYLYLTRANSFERASE, CHLOROPLASTIC"/>
    <property type="match status" value="1"/>
</dbReference>
<keyword evidence="4 7" id="KW-0808">Transferase</keyword>